<reference evidence="2 4" key="2">
    <citation type="submission" date="2016-09" db="EMBL/GenBank/DDBJ databases">
        <title>Genome Sequence of Salegentibacter salarius,Isolated from a Marine Solar Saltern of the Yellow Sea in South Korea.</title>
        <authorList>
            <person name="Zheng Q."/>
            <person name="Liu Y."/>
        </authorList>
    </citation>
    <scope>NUCLEOTIDE SEQUENCE [LARGE SCALE GENOMIC DNA]</scope>
    <source>
        <strain evidence="2 4">KCTC 12974</strain>
    </source>
</reference>
<reference evidence="3 5" key="1">
    <citation type="submission" date="2015-10" db="EMBL/GenBank/DDBJ databases">
        <title>Draft genome sequence of Salegentibacter salinarum KCTC 12975.</title>
        <authorList>
            <person name="Lin W."/>
            <person name="Zheng Q."/>
        </authorList>
    </citation>
    <scope>NUCLEOTIDE SEQUENCE [LARGE SCALE GENOMIC DNA]</scope>
    <source>
        <strain evidence="3 5">KCTC 12974</strain>
    </source>
</reference>
<feature type="chain" id="PRO_5014735210" description="TonB-dependent receptor plug domain-containing protein" evidence="1">
    <location>
        <begin position="21"/>
        <end position="568"/>
    </location>
</feature>
<proteinExistence type="predicted"/>
<evidence type="ECO:0000313" key="4">
    <source>
        <dbReference type="Proteomes" id="UP000176009"/>
    </source>
</evidence>
<accession>A0A2N0U329</accession>
<comment type="caution">
    <text evidence="3">The sequence shown here is derived from an EMBL/GenBank/DDBJ whole genome shotgun (WGS) entry which is preliminary data.</text>
</comment>
<dbReference type="RefSeq" id="WP_070055535.1">
    <property type="nucleotide sequence ID" value="NZ_FVZF01000009.1"/>
</dbReference>
<evidence type="ECO:0000313" key="3">
    <source>
        <dbReference type="EMBL" id="PKD21399.1"/>
    </source>
</evidence>
<dbReference type="AlphaFoldDB" id="A0A2N0U329"/>
<evidence type="ECO:0000256" key="1">
    <source>
        <dbReference type="SAM" id="SignalP"/>
    </source>
</evidence>
<evidence type="ECO:0000313" key="5">
    <source>
        <dbReference type="Proteomes" id="UP000232533"/>
    </source>
</evidence>
<feature type="signal peptide" evidence="1">
    <location>
        <begin position="1"/>
        <end position="20"/>
    </location>
</feature>
<dbReference type="Proteomes" id="UP000176009">
    <property type="component" value="Unassembled WGS sequence"/>
</dbReference>
<protein>
    <recommendedName>
        <fullName evidence="6">TonB-dependent receptor plug domain-containing protein</fullName>
    </recommendedName>
</protein>
<evidence type="ECO:0000313" key="2">
    <source>
        <dbReference type="EMBL" id="OEY71245.1"/>
    </source>
</evidence>
<dbReference type="OrthoDB" id="679547at2"/>
<dbReference type="EMBL" id="LKTR01000003">
    <property type="protein sequence ID" value="PKD21399.1"/>
    <property type="molecule type" value="Genomic_DNA"/>
</dbReference>
<name>A0A2N0U329_9FLAO</name>
<organism evidence="3 5">
    <name type="scientific">Salegentibacter salarius</name>
    <dbReference type="NCBI Taxonomy" id="435906"/>
    <lineage>
        <taxon>Bacteria</taxon>
        <taxon>Pseudomonadati</taxon>
        <taxon>Bacteroidota</taxon>
        <taxon>Flavobacteriia</taxon>
        <taxon>Flavobacteriales</taxon>
        <taxon>Flavobacteriaceae</taxon>
        <taxon>Salegentibacter</taxon>
    </lineage>
</organism>
<dbReference type="EMBL" id="MJBR01000052">
    <property type="protein sequence ID" value="OEY71245.1"/>
    <property type="molecule type" value="Genomic_DNA"/>
</dbReference>
<sequence>MNKKIFIVFLACLGLNLAYSQGSSNIELLQKEIPKEQVYLHLNSSLLFSGEKLLYKFYSINAETQKLSKLSKVGWVVLVNSDKEIVFQHKLNLEEGQSYSDFFIPSDLRSGAYKILGYTSWMLNEENYFEQDIQILNPYQKNNEGLILQENPESTSEKNTKEAAADLELKLNKTSFSTREEVVLDLEHTTEILGDFSISVRRIDSFSKPTLLKSTNFNKLYRNKNWNLSDNFTLPEIRGSLIKGRISANDNSGLKSKNLIVSFPGEESQVKIVSIDDKGEFSFIINNELTVDELLLQLTDYNQNDYKVELFTTAQPDFSSLNFEKPIVQIGFKDYILEKSINNQIENAYSATKADRTVFPKDEGYFFGQELLKFNLDDYTRFPEVTQTFVEIIEFGRVRRNQDGTHSIMVRNQNINGEFTLPALLIVDGVVVQNHDKLVSFDAEKIESIGILRSKYFFGPAIYQGVVMVETKDGDFPEVFRENYIKSKLVAKAQIPKKYYSPNYKNEELNRIPDYRTQLWWNPNIDSGDSANGISFYTSDLKGKFEINLQGFTEQGQPVSIIKTFKVE</sequence>
<keyword evidence="1" id="KW-0732">Signal</keyword>
<gene>
    <name evidence="3" type="ORF">APR40_07150</name>
    <name evidence="2" type="ORF">BHS39_07155</name>
</gene>
<dbReference type="Proteomes" id="UP000232533">
    <property type="component" value="Unassembled WGS sequence"/>
</dbReference>
<keyword evidence="4" id="KW-1185">Reference proteome</keyword>
<evidence type="ECO:0008006" key="6">
    <source>
        <dbReference type="Google" id="ProtNLM"/>
    </source>
</evidence>